<evidence type="ECO:0000313" key="6">
    <source>
        <dbReference type="EMBL" id="GAA4482227.1"/>
    </source>
</evidence>
<dbReference type="InterPro" id="IPR005158">
    <property type="entry name" value="BTAD"/>
</dbReference>
<keyword evidence="7" id="KW-1185">Reference proteome</keyword>
<dbReference type="SMART" id="SM01043">
    <property type="entry name" value="BTAD"/>
    <property type="match status" value="1"/>
</dbReference>
<dbReference type="Pfam" id="PF25872">
    <property type="entry name" value="HTH_77"/>
    <property type="match status" value="1"/>
</dbReference>
<feature type="DNA-binding region" description="OmpR/PhoB-type" evidence="3">
    <location>
        <begin position="1"/>
        <end position="90"/>
    </location>
</feature>
<dbReference type="Gene3D" id="1.25.40.10">
    <property type="entry name" value="Tetratricopeptide repeat domain"/>
    <property type="match status" value="2"/>
</dbReference>
<dbReference type="PANTHER" id="PTHR47691">
    <property type="entry name" value="REGULATOR-RELATED"/>
    <property type="match status" value="1"/>
</dbReference>
<accession>A0ABP8P579</accession>
<dbReference type="Gene3D" id="1.10.10.10">
    <property type="entry name" value="Winged helix-like DNA-binding domain superfamily/Winged helix DNA-binding domain"/>
    <property type="match status" value="1"/>
</dbReference>
<dbReference type="SMART" id="SM00862">
    <property type="entry name" value="Trans_reg_C"/>
    <property type="match status" value="1"/>
</dbReference>
<proteinExistence type="inferred from homology"/>
<dbReference type="CDD" id="cd15831">
    <property type="entry name" value="BTAD"/>
    <property type="match status" value="1"/>
</dbReference>
<dbReference type="PROSITE" id="PS51755">
    <property type="entry name" value="OMPR_PHOB"/>
    <property type="match status" value="1"/>
</dbReference>
<comment type="similarity">
    <text evidence="1">Belongs to the AfsR/DnrI/RedD regulatory family.</text>
</comment>
<dbReference type="InterPro" id="IPR036388">
    <property type="entry name" value="WH-like_DNA-bd_sf"/>
</dbReference>
<comment type="caution">
    <text evidence="6">The sequence shown here is derived from an EMBL/GenBank/DDBJ whole genome shotgun (WGS) entry which is preliminary data.</text>
</comment>
<evidence type="ECO:0000313" key="7">
    <source>
        <dbReference type="Proteomes" id="UP001500503"/>
    </source>
</evidence>
<dbReference type="InterPro" id="IPR016032">
    <property type="entry name" value="Sig_transdc_resp-reg_C-effctor"/>
</dbReference>
<dbReference type="Pfam" id="PF03704">
    <property type="entry name" value="BTAD"/>
    <property type="match status" value="1"/>
</dbReference>
<dbReference type="SUPFAM" id="SSF52540">
    <property type="entry name" value="P-loop containing nucleoside triphosphate hydrolases"/>
    <property type="match status" value="1"/>
</dbReference>
<evidence type="ECO:0000256" key="3">
    <source>
        <dbReference type="PROSITE-ProRule" id="PRU01091"/>
    </source>
</evidence>
<evidence type="ECO:0000256" key="4">
    <source>
        <dbReference type="SAM" id="MobiDB-lite"/>
    </source>
</evidence>
<evidence type="ECO:0000259" key="5">
    <source>
        <dbReference type="PROSITE" id="PS51755"/>
    </source>
</evidence>
<feature type="region of interest" description="Disordered" evidence="4">
    <location>
        <begin position="248"/>
        <end position="288"/>
    </location>
</feature>
<evidence type="ECO:0000256" key="1">
    <source>
        <dbReference type="ARBA" id="ARBA00005820"/>
    </source>
</evidence>
<keyword evidence="2 3" id="KW-0238">DNA-binding</keyword>
<gene>
    <name evidence="6" type="ORF">GCM10023191_002150</name>
</gene>
<evidence type="ECO:0000256" key="2">
    <source>
        <dbReference type="ARBA" id="ARBA00023125"/>
    </source>
</evidence>
<dbReference type="Gene3D" id="3.40.50.300">
    <property type="entry name" value="P-loop containing nucleotide triphosphate hydrolases"/>
    <property type="match status" value="1"/>
</dbReference>
<reference evidence="7" key="1">
    <citation type="journal article" date="2019" name="Int. J. Syst. Evol. Microbiol.">
        <title>The Global Catalogue of Microorganisms (GCM) 10K type strain sequencing project: providing services to taxonomists for standard genome sequencing and annotation.</title>
        <authorList>
            <consortium name="The Broad Institute Genomics Platform"/>
            <consortium name="The Broad Institute Genome Sequencing Center for Infectious Disease"/>
            <person name="Wu L."/>
            <person name="Ma J."/>
        </authorList>
    </citation>
    <scope>NUCLEOTIDE SEQUENCE [LARGE SCALE GENOMIC DNA]</scope>
    <source>
        <strain evidence="7">JCM 17933</strain>
    </source>
</reference>
<dbReference type="InterPro" id="IPR027417">
    <property type="entry name" value="P-loop_NTPase"/>
</dbReference>
<protein>
    <submittedName>
        <fullName evidence="6">BTAD domain-containing putative transcriptional regulator</fullName>
    </submittedName>
</protein>
<feature type="compositionally biased region" description="Basic and acidic residues" evidence="4">
    <location>
        <begin position="266"/>
        <end position="276"/>
    </location>
</feature>
<dbReference type="RefSeq" id="WP_345456057.1">
    <property type="nucleotide sequence ID" value="NZ_BAABHF010000007.1"/>
</dbReference>
<dbReference type="SUPFAM" id="SSF46894">
    <property type="entry name" value="C-terminal effector domain of the bipartite response regulators"/>
    <property type="match status" value="1"/>
</dbReference>
<sequence length="1091" mass="117609">MRVGILGPLEVLIEDTQVQVGGARLRTFLARLALDAGRAVTVEALAEAIWWSEQPADRVNALHTLVSRLRRVLADASELRWAHGGYCLDIDPDAVDALHFERLALEGRRALSEGDPRLAVSRLREALELWRGDPLAGVAQTPYVEATVGRLRELRLAAIEDRVEAELLGGTGESDTVAELGELIAAHPLRERLRGLHIKALHASGRRAEALAAYEDFRNFLADELGADPGPGLQDLHLSALRGSLVENERPAREAVPRAGPRTGRPHTELHTEPHAGPRTHPHTGPRTGHWTSLTSFVGRENELSQIEADLRRGRLVTLVGHGGAGKTRLATTYAGQAEDSFSGGAWLVELARLNDPADVPSAVVGVLGLREGLLEGGDGPRDAVTRLIDVLSGTETLLVLDNCEHLIDAVARLAEELLARCPGLKVLATSREPLAIAGETLCAVEPLATPEPGAPATEVLESPSIRLFLDRTASVRPDLKLGADAMPVVAEICRRLDGLPLAIELAAARLRALPLEELAARLDQRFLLLTGGSRTVLPRHQTLRAVVDWSWELLADEERRFLTRLAVFPAVITPAGADWVAAPSGHVLDALHALVDKSLLRMLDGPEARYRMLETVREYGLERLAAAGEFAEARAAHTAFFLRLAEQAAPHLHGPEQVRWLSSLRAEHDNLNAALHYACETGDAKTAVRLAAALGFFWTAQGDHAEAARRLRRALDVPGPVPDAAWARATAFHLFNLVLSEGPRHPRLVTEAMRRRIREAGRQGADPMVTLAGMLLALMDDDPAAGLVAVGEPVLPGDCWTSAMLRLVRSFMLANSGDMDAMRQELEIASKEFRRLGERWGLAMALTFLGGSQMALGTGRAAVAALEESIRLMRELGTAGEAFQQRIWLAEARIQVGDVERARAELLETVDGHHSRTPARAAALTRISLCNLALDTGDLAEAERHFAAAARSVEHAHTRDALMIAMLETVRGRLTAAVGDLPTAQRQLAEALRLAREVADLPLVAAVGIGIARLQRRRGAAGRAAEILGASHVLHGTTGTFGRDDARLADELRGDLGEGAFDTAYDRGVALDRDDALALLASSCPASAES</sequence>
<organism evidence="6 7">
    <name type="scientific">Actinoallomurus oryzae</name>
    <dbReference type="NCBI Taxonomy" id="502180"/>
    <lineage>
        <taxon>Bacteria</taxon>
        <taxon>Bacillati</taxon>
        <taxon>Actinomycetota</taxon>
        <taxon>Actinomycetes</taxon>
        <taxon>Streptosporangiales</taxon>
        <taxon>Thermomonosporaceae</taxon>
        <taxon>Actinoallomurus</taxon>
    </lineage>
</organism>
<dbReference type="SUPFAM" id="SSF48452">
    <property type="entry name" value="TPR-like"/>
    <property type="match status" value="2"/>
</dbReference>
<dbReference type="PANTHER" id="PTHR47691:SF3">
    <property type="entry name" value="HTH-TYPE TRANSCRIPTIONAL REGULATOR RV0890C-RELATED"/>
    <property type="match status" value="1"/>
</dbReference>
<dbReference type="PRINTS" id="PR00364">
    <property type="entry name" value="DISEASERSIST"/>
</dbReference>
<dbReference type="InterPro" id="IPR058852">
    <property type="entry name" value="HTH_77"/>
</dbReference>
<dbReference type="Proteomes" id="UP001500503">
    <property type="component" value="Unassembled WGS sequence"/>
</dbReference>
<feature type="domain" description="OmpR/PhoB-type" evidence="5">
    <location>
        <begin position="1"/>
        <end position="90"/>
    </location>
</feature>
<dbReference type="EMBL" id="BAABHF010000007">
    <property type="protein sequence ID" value="GAA4482227.1"/>
    <property type="molecule type" value="Genomic_DNA"/>
</dbReference>
<dbReference type="InterPro" id="IPR001867">
    <property type="entry name" value="OmpR/PhoB-type_DNA-bd"/>
</dbReference>
<dbReference type="InterPro" id="IPR011990">
    <property type="entry name" value="TPR-like_helical_dom_sf"/>
</dbReference>
<name>A0ABP8P579_9ACTN</name>